<keyword evidence="9 15" id="KW-0418">Kinase</keyword>
<dbReference type="NCBIfam" id="TIGR00083">
    <property type="entry name" value="ribF"/>
    <property type="match status" value="1"/>
</dbReference>
<evidence type="ECO:0000256" key="6">
    <source>
        <dbReference type="ARBA" id="ARBA00022679"/>
    </source>
</evidence>
<dbReference type="Gene3D" id="3.40.50.620">
    <property type="entry name" value="HUPs"/>
    <property type="match status" value="1"/>
</dbReference>
<dbReference type="EC" id="2.7.7.2" evidence="15"/>
<name>A0A2S5TBS3_9GAMM</name>
<evidence type="ECO:0000256" key="10">
    <source>
        <dbReference type="ARBA" id="ARBA00022827"/>
    </source>
</evidence>
<comment type="pathway">
    <text evidence="2 15">Cofactor biosynthesis; FAD biosynthesis; FAD from FMN: step 1/1.</text>
</comment>
<evidence type="ECO:0000256" key="2">
    <source>
        <dbReference type="ARBA" id="ARBA00004726"/>
    </source>
</evidence>
<keyword evidence="4 15" id="KW-0285">Flavoprotein</keyword>
<dbReference type="GO" id="GO:0009231">
    <property type="term" value="P:riboflavin biosynthetic process"/>
    <property type="evidence" value="ECO:0007669"/>
    <property type="project" value="InterPro"/>
</dbReference>
<evidence type="ECO:0000256" key="11">
    <source>
        <dbReference type="ARBA" id="ARBA00022840"/>
    </source>
</evidence>
<dbReference type="GO" id="GO:0008531">
    <property type="term" value="F:riboflavin kinase activity"/>
    <property type="evidence" value="ECO:0007669"/>
    <property type="project" value="UniProtKB-UniRule"/>
</dbReference>
<evidence type="ECO:0000256" key="5">
    <source>
        <dbReference type="ARBA" id="ARBA00022643"/>
    </source>
</evidence>
<dbReference type="InterPro" id="IPR015864">
    <property type="entry name" value="FAD_synthase"/>
</dbReference>
<evidence type="ECO:0000256" key="4">
    <source>
        <dbReference type="ARBA" id="ARBA00022630"/>
    </source>
</evidence>
<dbReference type="Gene3D" id="2.40.30.30">
    <property type="entry name" value="Riboflavin kinase-like"/>
    <property type="match status" value="1"/>
</dbReference>
<comment type="catalytic activity">
    <reaction evidence="13 15">
        <text>riboflavin + ATP = FMN + ADP + H(+)</text>
        <dbReference type="Rhea" id="RHEA:14357"/>
        <dbReference type="ChEBI" id="CHEBI:15378"/>
        <dbReference type="ChEBI" id="CHEBI:30616"/>
        <dbReference type="ChEBI" id="CHEBI:57986"/>
        <dbReference type="ChEBI" id="CHEBI:58210"/>
        <dbReference type="ChEBI" id="CHEBI:456216"/>
        <dbReference type="EC" id="2.7.1.26"/>
    </reaction>
</comment>
<evidence type="ECO:0000313" key="17">
    <source>
        <dbReference type="EMBL" id="PPE72297.1"/>
    </source>
</evidence>
<dbReference type="EMBL" id="PSNW01000014">
    <property type="protein sequence ID" value="PPE72297.1"/>
    <property type="molecule type" value="Genomic_DNA"/>
</dbReference>
<dbReference type="CDD" id="cd02064">
    <property type="entry name" value="FAD_synthetase_N"/>
    <property type="match status" value="1"/>
</dbReference>
<evidence type="ECO:0000256" key="7">
    <source>
        <dbReference type="ARBA" id="ARBA00022695"/>
    </source>
</evidence>
<dbReference type="RefSeq" id="WP_104232052.1">
    <property type="nucleotide sequence ID" value="NZ_PSNW01000014.1"/>
</dbReference>
<comment type="similarity">
    <text evidence="15">Belongs to the ribF family.</text>
</comment>
<dbReference type="InterPro" id="IPR015865">
    <property type="entry name" value="Riboflavin_kinase_bac/euk"/>
</dbReference>
<keyword evidence="18" id="KW-1185">Reference proteome</keyword>
<dbReference type="Pfam" id="PF06574">
    <property type="entry name" value="FAD_syn"/>
    <property type="match status" value="1"/>
</dbReference>
<evidence type="ECO:0000259" key="16">
    <source>
        <dbReference type="SMART" id="SM00904"/>
    </source>
</evidence>
<keyword evidence="12" id="KW-0511">Multifunctional enzyme</keyword>
<keyword evidence="10 15" id="KW-0274">FAD</keyword>
<protein>
    <recommendedName>
        <fullName evidence="15">Riboflavin biosynthesis protein</fullName>
    </recommendedName>
    <domain>
        <recommendedName>
            <fullName evidence="15">Riboflavin kinase</fullName>
            <ecNumber evidence="15">2.7.1.26</ecNumber>
        </recommendedName>
        <alternativeName>
            <fullName evidence="15">Flavokinase</fullName>
        </alternativeName>
    </domain>
    <domain>
        <recommendedName>
            <fullName evidence="15">FMN adenylyltransferase</fullName>
            <ecNumber evidence="15">2.7.7.2</ecNumber>
        </recommendedName>
        <alternativeName>
            <fullName evidence="15">FAD pyrophosphorylase</fullName>
        </alternativeName>
        <alternativeName>
            <fullName evidence="15">FAD synthase</fullName>
        </alternativeName>
    </domain>
</protein>
<accession>A0A2S5TBS3</accession>
<dbReference type="GO" id="GO:0006747">
    <property type="term" value="P:FAD biosynthetic process"/>
    <property type="evidence" value="ECO:0007669"/>
    <property type="project" value="UniProtKB-UniRule"/>
</dbReference>
<dbReference type="GO" id="GO:0003919">
    <property type="term" value="F:FMN adenylyltransferase activity"/>
    <property type="evidence" value="ECO:0007669"/>
    <property type="project" value="UniProtKB-UniRule"/>
</dbReference>
<evidence type="ECO:0000256" key="8">
    <source>
        <dbReference type="ARBA" id="ARBA00022741"/>
    </source>
</evidence>
<dbReference type="PANTHER" id="PTHR22749:SF6">
    <property type="entry name" value="RIBOFLAVIN KINASE"/>
    <property type="match status" value="1"/>
</dbReference>
<proteinExistence type="inferred from homology"/>
<dbReference type="Pfam" id="PF01687">
    <property type="entry name" value="Flavokinase"/>
    <property type="match status" value="1"/>
</dbReference>
<dbReference type="AlphaFoldDB" id="A0A2S5TBS3"/>
<dbReference type="PANTHER" id="PTHR22749">
    <property type="entry name" value="RIBOFLAVIN KINASE/FMN ADENYLYLTRANSFERASE"/>
    <property type="match status" value="1"/>
</dbReference>
<evidence type="ECO:0000256" key="13">
    <source>
        <dbReference type="ARBA" id="ARBA00047880"/>
    </source>
</evidence>
<dbReference type="GO" id="GO:0005524">
    <property type="term" value="F:ATP binding"/>
    <property type="evidence" value="ECO:0007669"/>
    <property type="project" value="UniProtKB-UniRule"/>
</dbReference>
<comment type="pathway">
    <text evidence="3 15">Cofactor biosynthesis; FMN biosynthesis; FMN from riboflavin (ATP route): step 1/1.</text>
</comment>
<dbReference type="InterPro" id="IPR023468">
    <property type="entry name" value="Riboflavin_kinase"/>
</dbReference>
<keyword evidence="7 15" id="KW-0548">Nucleotidyltransferase</keyword>
<dbReference type="UniPathway" id="UPA00277">
    <property type="reaction ID" value="UER00407"/>
</dbReference>
<dbReference type="PIRSF" id="PIRSF004491">
    <property type="entry name" value="FAD_Synth"/>
    <property type="match status" value="1"/>
</dbReference>
<evidence type="ECO:0000313" key="18">
    <source>
        <dbReference type="Proteomes" id="UP000238220"/>
    </source>
</evidence>
<dbReference type="NCBIfam" id="NF004159">
    <property type="entry name" value="PRK05627.1-2"/>
    <property type="match status" value="1"/>
</dbReference>
<dbReference type="InterPro" id="IPR002606">
    <property type="entry name" value="Riboflavin_kinase_bac"/>
</dbReference>
<dbReference type="GO" id="GO:0009398">
    <property type="term" value="P:FMN biosynthetic process"/>
    <property type="evidence" value="ECO:0007669"/>
    <property type="project" value="UniProtKB-UniRule"/>
</dbReference>
<sequence length="307" mass="34036">MELIRGYRNLQSRHHGCVLTIGNFDGVHRGHQALIARAGSLGRERGLPVALMTFEPTPREYFAQDNPPPRISTFRGKVKVLRELGVDRMIVERFGRRLAAMPAEDFVREALVRAAGARAVVIGDDFRFGHKRAGDLALLRAMGRELGFVAEGLGTVAVGQERCSSTALRQALAEADLARAEAMLGRPYEMTGHVRRGLQLARKLGMPTTNIFLHRPPALRLGIYAVRARANGRDYEGVAALGVRPTLGFTRCLLETHVFGEPGELYGHAMTVQFRQFLRPEERFDSLDDLAAQMQRDKADAMAFFAS</sequence>
<dbReference type="SMART" id="SM00904">
    <property type="entry name" value="Flavokinase"/>
    <property type="match status" value="1"/>
</dbReference>
<evidence type="ECO:0000256" key="9">
    <source>
        <dbReference type="ARBA" id="ARBA00022777"/>
    </source>
</evidence>
<evidence type="ECO:0000256" key="14">
    <source>
        <dbReference type="ARBA" id="ARBA00049494"/>
    </source>
</evidence>
<keyword evidence="5 15" id="KW-0288">FMN</keyword>
<keyword evidence="8 15" id="KW-0547">Nucleotide-binding</keyword>
<reference evidence="17 18" key="1">
    <citation type="submission" date="2018-02" db="EMBL/GenBank/DDBJ databases">
        <title>Genome sequencing of Solimonas sp. HR-BB.</title>
        <authorList>
            <person name="Lee Y."/>
            <person name="Jeon C.O."/>
        </authorList>
    </citation>
    <scope>NUCLEOTIDE SEQUENCE [LARGE SCALE GENOMIC DNA]</scope>
    <source>
        <strain evidence="17 18">HR-BB</strain>
    </source>
</reference>
<dbReference type="OrthoDB" id="9803667at2"/>
<evidence type="ECO:0000256" key="12">
    <source>
        <dbReference type="ARBA" id="ARBA00023268"/>
    </source>
</evidence>
<comment type="caution">
    <text evidence="17">The sequence shown here is derived from an EMBL/GenBank/DDBJ whole genome shotgun (WGS) entry which is preliminary data.</text>
</comment>
<dbReference type="SUPFAM" id="SSF52374">
    <property type="entry name" value="Nucleotidylyl transferase"/>
    <property type="match status" value="1"/>
</dbReference>
<dbReference type="Proteomes" id="UP000238220">
    <property type="component" value="Unassembled WGS sequence"/>
</dbReference>
<evidence type="ECO:0000256" key="3">
    <source>
        <dbReference type="ARBA" id="ARBA00005201"/>
    </source>
</evidence>
<dbReference type="InterPro" id="IPR014729">
    <property type="entry name" value="Rossmann-like_a/b/a_fold"/>
</dbReference>
<dbReference type="SUPFAM" id="SSF82114">
    <property type="entry name" value="Riboflavin kinase-like"/>
    <property type="match status" value="1"/>
</dbReference>
<organism evidence="17 18">
    <name type="scientific">Solimonas fluminis</name>
    <dbReference type="NCBI Taxonomy" id="2086571"/>
    <lineage>
        <taxon>Bacteria</taxon>
        <taxon>Pseudomonadati</taxon>
        <taxon>Pseudomonadota</taxon>
        <taxon>Gammaproteobacteria</taxon>
        <taxon>Nevskiales</taxon>
        <taxon>Nevskiaceae</taxon>
        <taxon>Solimonas</taxon>
    </lineage>
</organism>
<keyword evidence="6 15" id="KW-0808">Transferase</keyword>
<comment type="catalytic activity">
    <reaction evidence="14 15">
        <text>FMN + ATP + H(+) = FAD + diphosphate</text>
        <dbReference type="Rhea" id="RHEA:17237"/>
        <dbReference type="ChEBI" id="CHEBI:15378"/>
        <dbReference type="ChEBI" id="CHEBI:30616"/>
        <dbReference type="ChEBI" id="CHEBI:33019"/>
        <dbReference type="ChEBI" id="CHEBI:57692"/>
        <dbReference type="ChEBI" id="CHEBI:58210"/>
        <dbReference type="EC" id="2.7.7.2"/>
    </reaction>
</comment>
<evidence type="ECO:0000256" key="15">
    <source>
        <dbReference type="PIRNR" id="PIRNR004491"/>
    </source>
</evidence>
<dbReference type="EC" id="2.7.1.26" evidence="15"/>
<comment type="function">
    <text evidence="1">Catalyzes the phosphorylation of riboflavin to FMN followed by the adenylation of FMN to FAD.</text>
</comment>
<keyword evidence="11 15" id="KW-0067">ATP-binding</keyword>
<dbReference type="InterPro" id="IPR023465">
    <property type="entry name" value="Riboflavin_kinase_dom_sf"/>
</dbReference>
<dbReference type="FunFam" id="3.40.50.620:FF:000021">
    <property type="entry name" value="Riboflavin biosynthesis protein"/>
    <property type="match status" value="1"/>
</dbReference>
<dbReference type="NCBIfam" id="NF004160">
    <property type="entry name" value="PRK05627.1-3"/>
    <property type="match status" value="1"/>
</dbReference>
<gene>
    <name evidence="17" type="ORF">C3942_19540</name>
</gene>
<dbReference type="UniPathway" id="UPA00276">
    <property type="reaction ID" value="UER00406"/>
</dbReference>
<feature type="domain" description="Riboflavin kinase" evidence="16">
    <location>
        <begin position="183"/>
        <end position="306"/>
    </location>
</feature>
<evidence type="ECO:0000256" key="1">
    <source>
        <dbReference type="ARBA" id="ARBA00002121"/>
    </source>
</evidence>
<dbReference type="NCBIfam" id="NF004163">
    <property type="entry name" value="PRK05627.1-6"/>
    <property type="match status" value="1"/>
</dbReference>